<dbReference type="Pfam" id="PF03995">
    <property type="entry name" value="Inhibitor_I36"/>
    <property type="match status" value="1"/>
</dbReference>
<gene>
    <name evidence="2" type="ORF">SAMN04489716_2525</name>
</gene>
<dbReference type="RefSeq" id="WP_092544461.1">
    <property type="nucleotide sequence ID" value="NZ_BOMJ01000048.1"/>
</dbReference>
<organism evidence="2 3">
    <name type="scientific">Actinoplanes derwentensis</name>
    <dbReference type="NCBI Taxonomy" id="113562"/>
    <lineage>
        <taxon>Bacteria</taxon>
        <taxon>Bacillati</taxon>
        <taxon>Actinomycetota</taxon>
        <taxon>Actinomycetes</taxon>
        <taxon>Micromonosporales</taxon>
        <taxon>Micromonosporaceae</taxon>
        <taxon>Actinoplanes</taxon>
    </lineage>
</organism>
<name>A0A1H1XN69_9ACTN</name>
<feature type="signal peptide" evidence="1">
    <location>
        <begin position="1"/>
        <end position="27"/>
    </location>
</feature>
<dbReference type="EMBL" id="LT629758">
    <property type="protein sequence ID" value="SDT10680.1"/>
    <property type="molecule type" value="Genomic_DNA"/>
</dbReference>
<evidence type="ECO:0000256" key="1">
    <source>
        <dbReference type="SAM" id="SignalP"/>
    </source>
</evidence>
<reference evidence="2 3" key="1">
    <citation type="submission" date="2016-10" db="EMBL/GenBank/DDBJ databases">
        <authorList>
            <person name="de Groot N.N."/>
        </authorList>
    </citation>
    <scope>NUCLEOTIDE SEQUENCE [LARGE SCALE GENOMIC DNA]</scope>
    <source>
        <strain evidence="2 3">DSM 43941</strain>
    </source>
</reference>
<dbReference type="PROSITE" id="PS51257">
    <property type="entry name" value="PROKAR_LIPOPROTEIN"/>
    <property type="match status" value="1"/>
</dbReference>
<keyword evidence="3" id="KW-1185">Reference proteome</keyword>
<evidence type="ECO:0000313" key="2">
    <source>
        <dbReference type="EMBL" id="SDT10680.1"/>
    </source>
</evidence>
<proteinExistence type="predicted"/>
<dbReference type="Proteomes" id="UP000198688">
    <property type="component" value="Chromosome I"/>
</dbReference>
<dbReference type="Gene3D" id="2.60.20.10">
    <property type="entry name" value="Crystallins"/>
    <property type="match status" value="1"/>
</dbReference>
<accession>A0A1H1XN69</accession>
<dbReference type="OrthoDB" id="3298628at2"/>
<dbReference type="STRING" id="113562.SAMN04489716_2525"/>
<feature type="chain" id="PRO_5009265698" description="Peptidase inhibitor family I36" evidence="1">
    <location>
        <begin position="28"/>
        <end position="128"/>
    </location>
</feature>
<evidence type="ECO:0000313" key="3">
    <source>
        <dbReference type="Proteomes" id="UP000198688"/>
    </source>
</evidence>
<sequence>MKKRMAAAAAVAAAVTGLVVSPAPAQAAYACQTGEVCIYEDVNLRGSVLIIYSGAHNFLPDWHFYNGNAANDAASSIINRSTTLTARITEDFDAQGKSLWVPPGEQLNLNGKGLVLADNSMSYISLTR</sequence>
<evidence type="ECO:0008006" key="4">
    <source>
        <dbReference type="Google" id="ProtNLM"/>
    </source>
</evidence>
<keyword evidence="1" id="KW-0732">Signal</keyword>
<dbReference type="AlphaFoldDB" id="A0A1H1XN69"/>
<protein>
    <recommendedName>
        <fullName evidence="4">Peptidase inhibitor family I36</fullName>
    </recommendedName>
</protein>